<reference evidence="3 4" key="1">
    <citation type="submission" date="2022-08" db="EMBL/GenBank/DDBJ databases">
        <authorList>
            <person name="Li F."/>
        </authorList>
    </citation>
    <scope>NUCLEOTIDE SEQUENCE [LARGE SCALE GENOMIC DNA]</scope>
    <source>
        <strain evidence="3 4">10F1B-8-1</strain>
    </source>
</reference>
<evidence type="ECO:0000313" key="4">
    <source>
        <dbReference type="Proteomes" id="UP001205337"/>
    </source>
</evidence>
<sequence length="98" mass="11213">MSDSSPDDDALRAEARKRVKAKRDFFSMLAIFVVVTVLLLVIWYVTSGPGSYFWPIWPIIGFVLATVFAALDAWGITRRFVTEADVDAEVERMTRRKR</sequence>
<organism evidence="3 4">
    <name type="scientific">Protaetiibacter mangrovi</name>
    <dbReference type="NCBI Taxonomy" id="2970926"/>
    <lineage>
        <taxon>Bacteria</taxon>
        <taxon>Bacillati</taxon>
        <taxon>Actinomycetota</taxon>
        <taxon>Actinomycetes</taxon>
        <taxon>Micrococcales</taxon>
        <taxon>Microbacteriaceae</taxon>
        <taxon>Protaetiibacter</taxon>
    </lineage>
</organism>
<name>A0ABT1ZI19_9MICO</name>
<accession>A0ABT1ZI19</accession>
<evidence type="ECO:0000256" key="1">
    <source>
        <dbReference type="SAM" id="Phobius"/>
    </source>
</evidence>
<dbReference type="EMBL" id="JANTHX010000008">
    <property type="protein sequence ID" value="MCS0500337.1"/>
    <property type="molecule type" value="Genomic_DNA"/>
</dbReference>
<feature type="domain" description="2TM" evidence="2">
    <location>
        <begin position="14"/>
        <end position="80"/>
    </location>
</feature>
<dbReference type="RefSeq" id="WP_258799487.1">
    <property type="nucleotide sequence ID" value="NZ_JANTHX010000008.1"/>
</dbReference>
<keyword evidence="1" id="KW-1133">Transmembrane helix</keyword>
<keyword evidence="1" id="KW-0472">Membrane</keyword>
<evidence type="ECO:0000259" key="2">
    <source>
        <dbReference type="Pfam" id="PF13239"/>
    </source>
</evidence>
<comment type="caution">
    <text evidence="3">The sequence shown here is derived from an EMBL/GenBank/DDBJ whole genome shotgun (WGS) entry which is preliminary data.</text>
</comment>
<keyword evidence="4" id="KW-1185">Reference proteome</keyword>
<keyword evidence="1" id="KW-0812">Transmembrane</keyword>
<protein>
    <submittedName>
        <fullName evidence="3">2TM domain-containing protein</fullName>
    </submittedName>
</protein>
<dbReference type="InterPro" id="IPR025698">
    <property type="entry name" value="2TM_dom"/>
</dbReference>
<feature type="transmembrane region" description="Helical" evidence="1">
    <location>
        <begin position="25"/>
        <end position="46"/>
    </location>
</feature>
<proteinExistence type="predicted"/>
<feature type="transmembrane region" description="Helical" evidence="1">
    <location>
        <begin position="52"/>
        <end position="71"/>
    </location>
</feature>
<gene>
    <name evidence="3" type="ORF">NUH29_12350</name>
</gene>
<evidence type="ECO:0000313" key="3">
    <source>
        <dbReference type="EMBL" id="MCS0500337.1"/>
    </source>
</evidence>
<dbReference type="Pfam" id="PF13239">
    <property type="entry name" value="2TM"/>
    <property type="match status" value="1"/>
</dbReference>
<dbReference type="Proteomes" id="UP001205337">
    <property type="component" value="Unassembled WGS sequence"/>
</dbReference>